<gene>
    <name evidence="1" type="ORF">METZ01_LOCUS456941</name>
</gene>
<dbReference type="EMBL" id="UINC01190100">
    <property type="protein sequence ID" value="SVE04087.1"/>
    <property type="molecule type" value="Genomic_DNA"/>
</dbReference>
<evidence type="ECO:0000313" key="1">
    <source>
        <dbReference type="EMBL" id="SVE04087.1"/>
    </source>
</evidence>
<proteinExistence type="predicted"/>
<sequence>ADYAIAADFCNFDQDNGSNVHNCIYRIEAEETGDNTGIFEGTVDYVMLNNSTAAATDNSEHDGNDEEVESLMGTNSDGVTVVLMNGVTGSDTIRVVYNDTDALQGATKLGAQIDTLTHSGTGSLDADTYEADDMATITIVDADLNQDSSVRDTYENSSKTFQMNVTGSGGVSHMPFATKPMTVIETTNDSGIFVGTFKVPDFKGQDMSLTYYDSLDASGSATEQYAAATVVSNSGSVSFDRSVYPVPFHGSGG</sequence>
<feature type="non-terminal residue" evidence="1">
    <location>
        <position position="1"/>
    </location>
</feature>
<name>A0A383A8F7_9ZZZZ</name>
<dbReference type="AlphaFoldDB" id="A0A383A8F7"/>
<feature type="non-terminal residue" evidence="1">
    <location>
        <position position="253"/>
    </location>
</feature>
<reference evidence="1" key="1">
    <citation type="submission" date="2018-05" db="EMBL/GenBank/DDBJ databases">
        <authorList>
            <person name="Lanie J.A."/>
            <person name="Ng W.-L."/>
            <person name="Kazmierczak K.M."/>
            <person name="Andrzejewski T.M."/>
            <person name="Davidsen T.M."/>
            <person name="Wayne K.J."/>
            <person name="Tettelin H."/>
            <person name="Glass J.I."/>
            <person name="Rusch D."/>
            <person name="Podicherti R."/>
            <person name="Tsui H.-C.T."/>
            <person name="Winkler M.E."/>
        </authorList>
    </citation>
    <scope>NUCLEOTIDE SEQUENCE</scope>
</reference>
<organism evidence="1">
    <name type="scientific">marine metagenome</name>
    <dbReference type="NCBI Taxonomy" id="408172"/>
    <lineage>
        <taxon>unclassified sequences</taxon>
        <taxon>metagenomes</taxon>
        <taxon>ecological metagenomes</taxon>
    </lineage>
</organism>
<protein>
    <submittedName>
        <fullName evidence="1">Uncharacterized protein</fullName>
    </submittedName>
</protein>
<accession>A0A383A8F7</accession>